<dbReference type="InterPro" id="IPR040522">
    <property type="entry name" value="DPPIV_rep"/>
</dbReference>
<dbReference type="Pfam" id="PF18811">
    <property type="entry name" value="DPPIV_rep"/>
    <property type="match status" value="1"/>
</dbReference>
<reference evidence="31 32" key="2">
    <citation type="submission" date="2019-04" db="EMBL/GenBank/DDBJ databases">
        <title>The genome sequence of big-headed turtle.</title>
        <authorList>
            <person name="Gong S."/>
        </authorList>
    </citation>
    <scope>NUCLEOTIDE SEQUENCE [LARGE SCALE GENOMIC DNA]</scope>
    <source>
        <strain evidence="31">DO16091913</strain>
        <tissue evidence="31">Muscle</tissue>
    </source>
</reference>
<dbReference type="GO" id="GO:0005576">
    <property type="term" value="C:extracellular region"/>
    <property type="evidence" value="ECO:0007669"/>
    <property type="project" value="UniProtKB-SubCell"/>
</dbReference>
<comment type="subcellular location">
    <subcellularLocation>
        <location evidence="6">Apical cell membrane</location>
        <topology evidence="6">Single-pass type II membrane protein</topology>
    </subcellularLocation>
    <subcellularLocation>
        <location evidence="3">Cell projection</location>
        <location evidence="3">Invadopodium membrane</location>
        <topology evidence="3">Single-pass type II membrane protein</topology>
    </subcellularLocation>
    <subcellularLocation>
        <location evidence="4">Cell projection</location>
        <location evidence="4">Lamellipodium membrane</location>
        <topology evidence="4">Single-pass type II membrane protein</topology>
    </subcellularLocation>
    <subcellularLocation>
        <location evidence="2">Membrane raft</location>
    </subcellularLocation>
    <subcellularLocation>
        <location evidence="5">Secreted</location>
    </subcellularLocation>
</comment>
<dbReference type="GO" id="GO:0004177">
    <property type="term" value="F:aminopeptidase activity"/>
    <property type="evidence" value="ECO:0007669"/>
    <property type="project" value="UniProtKB-KW"/>
</dbReference>
<gene>
    <name evidence="31" type="ORF">DR999_PMT01873</name>
</gene>
<evidence type="ECO:0000256" key="3">
    <source>
        <dbReference type="ARBA" id="ARBA00004341"/>
    </source>
</evidence>
<feature type="transmembrane region" description="Helical" evidence="27">
    <location>
        <begin position="7"/>
        <end position="28"/>
    </location>
</feature>
<evidence type="ECO:0000256" key="11">
    <source>
        <dbReference type="ARBA" id="ARBA00022475"/>
    </source>
</evidence>
<dbReference type="AlphaFoldDB" id="A0A4D9F535"/>
<evidence type="ECO:0000256" key="4">
    <source>
        <dbReference type="ARBA" id="ARBA00004485"/>
    </source>
</evidence>
<keyword evidence="10" id="KW-0031">Aminopeptidase</keyword>
<dbReference type="Gene3D" id="2.140.10.30">
    <property type="entry name" value="Dipeptidylpeptidase IV, N-terminal domain"/>
    <property type="match status" value="1"/>
</dbReference>
<evidence type="ECO:0000256" key="21">
    <source>
        <dbReference type="ARBA" id="ARBA00023136"/>
    </source>
</evidence>
<comment type="catalytic activity">
    <reaction evidence="1">
        <text>Release of an N-terminal dipeptide, Xaa-Yaa-|-Zaa-, from a polypeptide, preferentially when Yaa is Pro, provided Zaa is neither Pro nor hydroxyproline.</text>
        <dbReference type="EC" id="3.4.14.5"/>
    </reaction>
</comment>
<evidence type="ECO:0000256" key="2">
    <source>
        <dbReference type="ARBA" id="ARBA00004285"/>
    </source>
</evidence>
<evidence type="ECO:0000313" key="32">
    <source>
        <dbReference type="Proteomes" id="UP000297703"/>
    </source>
</evidence>
<keyword evidence="21 27" id="KW-0472">Membrane</keyword>
<evidence type="ECO:0000259" key="28">
    <source>
        <dbReference type="Pfam" id="PF00326"/>
    </source>
</evidence>
<evidence type="ECO:0000259" key="30">
    <source>
        <dbReference type="Pfam" id="PF18811"/>
    </source>
</evidence>
<dbReference type="GO" id="GO:0006508">
    <property type="term" value="P:proteolysis"/>
    <property type="evidence" value="ECO:0007669"/>
    <property type="project" value="UniProtKB-KW"/>
</dbReference>
<name>A0A4D9F535_9SAUR</name>
<dbReference type="SUPFAM" id="SSF53474">
    <property type="entry name" value="alpha/beta-Hydrolases"/>
    <property type="match status" value="1"/>
</dbReference>
<feature type="domain" description="Dipeptidylpeptidase IV N-terminal" evidence="29">
    <location>
        <begin position="104"/>
        <end position="471"/>
    </location>
</feature>
<keyword evidence="14 27" id="KW-0812">Transmembrane</keyword>
<keyword evidence="24" id="KW-0966">Cell projection</keyword>
<comment type="caution">
    <text evidence="31">The sequence shown here is derived from an EMBL/GenBank/DDBJ whole genome shotgun (WGS) entry which is preliminary data.</text>
</comment>
<dbReference type="STRING" id="55544.A0A4D9F535"/>
<evidence type="ECO:0000313" key="31">
    <source>
        <dbReference type="EMBL" id="TFK14508.1"/>
    </source>
</evidence>
<dbReference type="GO" id="GO:0016324">
    <property type="term" value="C:apical plasma membrane"/>
    <property type="evidence" value="ECO:0007669"/>
    <property type="project" value="UniProtKB-SubCell"/>
</dbReference>
<dbReference type="GO" id="GO:0007155">
    <property type="term" value="P:cell adhesion"/>
    <property type="evidence" value="ECO:0007669"/>
    <property type="project" value="UniProtKB-KW"/>
</dbReference>
<keyword evidence="18" id="KW-0965">Cell junction</keyword>
<evidence type="ECO:0000256" key="8">
    <source>
        <dbReference type="ARBA" id="ARBA00012062"/>
    </source>
</evidence>
<evidence type="ECO:0000256" key="5">
    <source>
        <dbReference type="ARBA" id="ARBA00004613"/>
    </source>
</evidence>
<comment type="similarity">
    <text evidence="7">Belongs to the peptidase S9B family. DPPIV subfamily.</text>
</comment>
<evidence type="ECO:0000256" key="13">
    <source>
        <dbReference type="ARBA" id="ARBA00022670"/>
    </source>
</evidence>
<dbReference type="InterPro" id="IPR001375">
    <property type="entry name" value="Peptidase_S9_cat"/>
</dbReference>
<keyword evidence="17" id="KW-0130">Cell adhesion</keyword>
<evidence type="ECO:0000259" key="29">
    <source>
        <dbReference type="Pfam" id="PF00930"/>
    </source>
</evidence>
<evidence type="ECO:0000256" key="16">
    <source>
        <dbReference type="ARBA" id="ARBA00022825"/>
    </source>
</evidence>
<keyword evidence="32" id="KW-1185">Reference proteome</keyword>
<dbReference type="Pfam" id="PF00326">
    <property type="entry name" value="Peptidase_S9"/>
    <property type="match status" value="1"/>
</dbReference>
<dbReference type="Proteomes" id="UP000297703">
    <property type="component" value="Unassembled WGS sequence"/>
</dbReference>
<evidence type="ECO:0000256" key="7">
    <source>
        <dbReference type="ARBA" id="ARBA00010036"/>
    </source>
</evidence>
<dbReference type="GO" id="GO:0031258">
    <property type="term" value="C:lamellipodium membrane"/>
    <property type="evidence" value="ECO:0007669"/>
    <property type="project" value="UniProtKB-SubCell"/>
</dbReference>
<dbReference type="OrthoDB" id="16520at2759"/>
<dbReference type="InterPro" id="IPR002469">
    <property type="entry name" value="Peptidase_S9B_N"/>
</dbReference>
<keyword evidence="16" id="KW-0720">Serine protease</keyword>
<evidence type="ECO:0000256" key="25">
    <source>
        <dbReference type="ARBA" id="ARBA00030567"/>
    </source>
</evidence>
<evidence type="ECO:0000256" key="12">
    <source>
        <dbReference type="ARBA" id="ARBA00022525"/>
    </source>
</evidence>
<keyword evidence="13" id="KW-0645">Protease</keyword>
<sequence length="758" mass="85636">MKTVVKYLLGLLAIAVIVIAIAVPVALLTKSTTSDPRRTFTLQDYLNGDIRYKTYNLQWISGNQYLHKTADNDIVLGNAENQTFLEVLKNSTLATYGATTAILSPDQKFALLQYNYVKLWRHSYTASYHIYDLNTSSLVTENLLPNDTQYISWSPVGHKLAYVWNNNIYIKESPGVSSVQITTNGEENKIFNGIADWVYEEEMFGTHSALWWSPNASFLAYAEFNDTEVPVMEYSFYAEDTLQYPKTIKLPYPKAGAANPTVKLFVVNTQSPPTVNSSEIIAPASIISGDHYLSVVTWVTDERICLQWLRRIQNFSVLAVCDFTRENGMWQCPEGKQHTEESKTGWIGTFQPSDPYFASDNISYYKILSNTEGFKHIHYINSTGSRIPITHGKWEVISIEAVTNDFIYYISNEFGGKPGGRNLYKVLVGNGPTTPKCVSCDLDKDRCQYYSASFSNDAQYYLLNCYGPGLPTSMLSRSSDDHVNRILENNTDLDSMLKDIQMPSKKVDTISLNGHTLWYQMILPPHFDSSKKYPLLLDVYAGPCSQKADYAFRINWATYLASTEQIIVASFDGRGSGYQGDEIMHAVNRRLGTYEVEDQISAARKFSEMSFVDKNRIAIWGWSYGGYVTSMVLGSGSKVFKCGIAVAPVSRWQYYDSVYTERYMGLPVASDNLKNYESSTVMAKAENFKEVEYLLIHGTADDNVHFQQAAQISKALVDAEVDFQAMWYTDKDHAIGGQAHSHIYTHMSHFIKQCFSLP</sequence>
<organism evidence="31 32">
    <name type="scientific">Platysternon megacephalum</name>
    <name type="common">big-headed turtle</name>
    <dbReference type="NCBI Taxonomy" id="55544"/>
    <lineage>
        <taxon>Eukaryota</taxon>
        <taxon>Metazoa</taxon>
        <taxon>Chordata</taxon>
        <taxon>Craniata</taxon>
        <taxon>Vertebrata</taxon>
        <taxon>Euteleostomi</taxon>
        <taxon>Archelosauria</taxon>
        <taxon>Testudinata</taxon>
        <taxon>Testudines</taxon>
        <taxon>Cryptodira</taxon>
        <taxon>Durocryptodira</taxon>
        <taxon>Testudinoidea</taxon>
        <taxon>Platysternidae</taxon>
        <taxon>Platysternon</taxon>
    </lineage>
</organism>
<evidence type="ECO:0000256" key="24">
    <source>
        <dbReference type="ARBA" id="ARBA00023273"/>
    </source>
</evidence>
<proteinExistence type="inferred from homology"/>
<evidence type="ECO:0000256" key="1">
    <source>
        <dbReference type="ARBA" id="ARBA00001257"/>
    </source>
</evidence>
<evidence type="ECO:0000256" key="23">
    <source>
        <dbReference type="ARBA" id="ARBA00023180"/>
    </source>
</evidence>
<accession>A0A4D9F535</accession>
<evidence type="ECO:0000256" key="17">
    <source>
        <dbReference type="ARBA" id="ARBA00022889"/>
    </source>
</evidence>
<dbReference type="Gene3D" id="3.40.50.1820">
    <property type="entry name" value="alpha/beta hydrolase"/>
    <property type="match status" value="1"/>
</dbReference>
<evidence type="ECO:0000256" key="22">
    <source>
        <dbReference type="ARBA" id="ARBA00023157"/>
    </source>
</evidence>
<dbReference type="InterPro" id="IPR050278">
    <property type="entry name" value="Serine_Prot_S9B/DPPIV"/>
</dbReference>
<keyword evidence="22" id="KW-1015">Disulfide bond</keyword>
<evidence type="ECO:0000256" key="27">
    <source>
        <dbReference type="SAM" id="Phobius"/>
    </source>
</evidence>
<keyword evidence="19" id="KW-0735">Signal-anchor</keyword>
<keyword evidence="23" id="KW-0325">Glycoprotein</keyword>
<evidence type="ECO:0000256" key="26">
    <source>
        <dbReference type="ARBA" id="ARBA00031284"/>
    </source>
</evidence>
<dbReference type="EC" id="3.4.14.5" evidence="8"/>
<dbReference type="GO" id="GO:0004252">
    <property type="term" value="F:serine-type endopeptidase activity"/>
    <property type="evidence" value="ECO:0007669"/>
    <property type="project" value="InterPro"/>
</dbReference>
<evidence type="ECO:0000256" key="20">
    <source>
        <dbReference type="ARBA" id="ARBA00022989"/>
    </source>
</evidence>
<dbReference type="EMBL" id="QXTE01000009">
    <property type="protein sequence ID" value="TFK14508.1"/>
    <property type="molecule type" value="Genomic_DNA"/>
</dbReference>
<dbReference type="PROSITE" id="PS00708">
    <property type="entry name" value="PRO_ENDOPEP_SER"/>
    <property type="match status" value="1"/>
</dbReference>
<keyword evidence="11" id="KW-1003">Cell membrane</keyword>
<evidence type="ECO:0000256" key="19">
    <source>
        <dbReference type="ARBA" id="ARBA00022968"/>
    </source>
</evidence>
<reference evidence="31 32" key="1">
    <citation type="submission" date="2019-04" db="EMBL/GenBank/DDBJ databases">
        <title>Draft genome of the big-headed turtle Platysternon megacephalum.</title>
        <authorList>
            <person name="Gong S."/>
        </authorList>
    </citation>
    <scope>NUCLEOTIDE SEQUENCE [LARGE SCALE GENOMIC DNA]</scope>
    <source>
        <strain evidence="31">DO16091913</strain>
        <tissue evidence="31">Muscle</tissue>
    </source>
</reference>
<evidence type="ECO:0000256" key="15">
    <source>
        <dbReference type="ARBA" id="ARBA00022801"/>
    </source>
</evidence>
<dbReference type="SUPFAM" id="SSF82171">
    <property type="entry name" value="DPP6 N-terminal domain-like"/>
    <property type="match status" value="1"/>
</dbReference>
<dbReference type="PANTHER" id="PTHR11731:SF128">
    <property type="entry name" value="DIPEPTIDYL PEPTIDASE 4"/>
    <property type="match status" value="1"/>
</dbReference>
<protein>
    <recommendedName>
        <fullName evidence="9">Dipeptidyl peptidase 4</fullName>
        <ecNumber evidence="8">3.4.14.5</ecNumber>
    </recommendedName>
    <alternativeName>
        <fullName evidence="25">Dipeptidyl peptidase IV</fullName>
    </alternativeName>
    <alternativeName>
        <fullName evidence="26">T-cell activation antigen CD26</fullName>
    </alternativeName>
</protein>
<dbReference type="FunFam" id="3.40.50.1820:FF:000003">
    <property type="entry name" value="Dipeptidyl peptidase 4"/>
    <property type="match status" value="1"/>
</dbReference>
<evidence type="ECO:0000256" key="14">
    <source>
        <dbReference type="ARBA" id="ARBA00022692"/>
    </source>
</evidence>
<keyword evidence="20 27" id="KW-1133">Transmembrane helix</keyword>
<evidence type="ECO:0000256" key="18">
    <source>
        <dbReference type="ARBA" id="ARBA00022949"/>
    </source>
</evidence>
<dbReference type="GO" id="GO:0045121">
    <property type="term" value="C:membrane raft"/>
    <property type="evidence" value="ECO:0007669"/>
    <property type="project" value="UniProtKB-SubCell"/>
</dbReference>
<evidence type="ECO:0000256" key="6">
    <source>
        <dbReference type="ARBA" id="ARBA00004655"/>
    </source>
</evidence>
<evidence type="ECO:0000256" key="9">
    <source>
        <dbReference type="ARBA" id="ARBA00014711"/>
    </source>
</evidence>
<dbReference type="GO" id="GO:0008239">
    <property type="term" value="F:dipeptidyl-peptidase activity"/>
    <property type="evidence" value="ECO:0007669"/>
    <property type="project" value="UniProtKB-EC"/>
</dbReference>
<evidence type="ECO:0000256" key="10">
    <source>
        <dbReference type="ARBA" id="ARBA00022438"/>
    </source>
</evidence>
<keyword evidence="12" id="KW-0964">Secreted</keyword>
<dbReference type="InterPro" id="IPR002471">
    <property type="entry name" value="Pept_S9_AS"/>
</dbReference>
<keyword evidence="15" id="KW-0378">Hydrolase</keyword>
<dbReference type="InterPro" id="IPR029058">
    <property type="entry name" value="AB_hydrolase_fold"/>
</dbReference>
<dbReference type="Pfam" id="PF00930">
    <property type="entry name" value="DPPIV_N"/>
    <property type="match status" value="1"/>
</dbReference>
<dbReference type="PANTHER" id="PTHR11731">
    <property type="entry name" value="PROTEASE FAMILY S9B,C DIPEPTIDYL-PEPTIDASE IV-RELATED"/>
    <property type="match status" value="1"/>
</dbReference>
<feature type="domain" description="Peptidase S9 prolyl oligopeptidase catalytic" evidence="28">
    <location>
        <begin position="554"/>
        <end position="755"/>
    </location>
</feature>
<feature type="domain" description="Dipeptidyl peptidase 4 low complexity region" evidence="30">
    <location>
        <begin position="35"/>
        <end position="55"/>
    </location>
</feature>